<dbReference type="CDD" id="cd02062">
    <property type="entry name" value="Nitro_FMN_reductase"/>
    <property type="match status" value="1"/>
</dbReference>
<reference evidence="6" key="1">
    <citation type="journal article" date="2019" name="Int. J. Syst. Evol. Microbiol.">
        <title>The Global Catalogue of Microorganisms (GCM) 10K type strain sequencing project: providing services to taxonomists for standard genome sequencing and annotation.</title>
        <authorList>
            <consortium name="The Broad Institute Genomics Platform"/>
            <consortium name="The Broad Institute Genome Sequencing Center for Infectious Disease"/>
            <person name="Wu L."/>
            <person name="Ma J."/>
        </authorList>
    </citation>
    <scope>NUCLEOTIDE SEQUENCE [LARGE SCALE GENOMIC DNA]</scope>
    <source>
        <strain evidence="6">CGMCC 4.1437</strain>
    </source>
</reference>
<name>A0ABW0WWE9_9ACTN</name>
<dbReference type="PANTHER" id="PTHR43673:SF10">
    <property type="entry name" value="NADH DEHYDROGENASE_NAD(P)H NITROREDUCTASE XCC3605-RELATED"/>
    <property type="match status" value="1"/>
</dbReference>
<keyword evidence="2" id="KW-0560">Oxidoreductase</keyword>
<dbReference type="Pfam" id="PF00881">
    <property type="entry name" value="Nitroreductase"/>
    <property type="match status" value="1"/>
</dbReference>
<feature type="region of interest" description="Disordered" evidence="3">
    <location>
        <begin position="93"/>
        <end position="114"/>
    </location>
</feature>
<protein>
    <submittedName>
        <fullName evidence="5">Nitroreductase family protein</fullName>
    </submittedName>
</protein>
<evidence type="ECO:0000256" key="2">
    <source>
        <dbReference type="ARBA" id="ARBA00023002"/>
    </source>
</evidence>
<sequence>MSADVRPARVGAPVTPDELLTTTRSVRLRLDLSRPVDLAVVRECVEIALQAPNGGNTQRWHWLVVADDGPRKRIAEVYRRVFEARYPPALEVAEGTGEVEGEGAGEGADGASGGVSSRMLAGGRHLAEHLHEVPVLVIPCLELGSRPLPSGNQAGVWGSLLPAAWSYMLAARARGLGTAWTTVHLDAEQEVADILGLPRDVCQGALIPTAHVVGDGFGPAPRRPVDSVLHLDGWGGRGWGGGVG</sequence>
<dbReference type="InterPro" id="IPR000415">
    <property type="entry name" value="Nitroreductase-like"/>
</dbReference>
<dbReference type="RefSeq" id="WP_380224233.1">
    <property type="nucleotide sequence ID" value="NZ_JBHSOF010000005.1"/>
</dbReference>
<evidence type="ECO:0000259" key="4">
    <source>
        <dbReference type="Pfam" id="PF00881"/>
    </source>
</evidence>
<dbReference type="SUPFAM" id="SSF55469">
    <property type="entry name" value="FMN-dependent nitroreductase-like"/>
    <property type="match status" value="1"/>
</dbReference>
<feature type="compositionally biased region" description="Gly residues" evidence="3">
    <location>
        <begin position="104"/>
        <end position="113"/>
    </location>
</feature>
<dbReference type="Gene3D" id="3.40.109.10">
    <property type="entry name" value="NADH Oxidase"/>
    <property type="match status" value="1"/>
</dbReference>
<comment type="similarity">
    <text evidence="1">Belongs to the nitroreductase family.</text>
</comment>
<evidence type="ECO:0000256" key="3">
    <source>
        <dbReference type="SAM" id="MobiDB-lite"/>
    </source>
</evidence>
<dbReference type="PANTHER" id="PTHR43673">
    <property type="entry name" value="NAD(P)H NITROREDUCTASE YDGI-RELATED"/>
    <property type="match status" value="1"/>
</dbReference>
<keyword evidence="6" id="KW-1185">Reference proteome</keyword>
<dbReference type="InterPro" id="IPR029479">
    <property type="entry name" value="Nitroreductase"/>
</dbReference>
<comment type="caution">
    <text evidence="5">The sequence shown here is derived from an EMBL/GenBank/DDBJ whole genome shotgun (WGS) entry which is preliminary data.</text>
</comment>
<accession>A0ABW0WWE9</accession>
<evidence type="ECO:0000313" key="5">
    <source>
        <dbReference type="EMBL" id="MFC5662617.1"/>
    </source>
</evidence>
<dbReference type="Proteomes" id="UP001595975">
    <property type="component" value="Unassembled WGS sequence"/>
</dbReference>
<proteinExistence type="inferred from homology"/>
<gene>
    <name evidence="5" type="ORF">ACFP3U_06420</name>
</gene>
<dbReference type="EMBL" id="JBHSOF010000005">
    <property type="protein sequence ID" value="MFC5662617.1"/>
    <property type="molecule type" value="Genomic_DNA"/>
</dbReference>
<organism evidence="5 6">
    <name type="scientific">Kitasatospora misakiensis</name>
    <dbReference type="NCBI Taxonomy" id="67330"/>
    <lineage>
        <taxon>Bacteria</taxon>
        <taxon>Bacillati</taxon>
        <taxon>Actinomycetota</taxon>
        <taxon>Actinomycetes</taxon>
        <taxon>Kitasatosporales</taxon>
        <taxon>Streptomycetaceae</taxon>
        <taxon>Kitasatospora</taxon>
    </lineage>
</organism>
<evidence type="ECO:0000313" key="6">
    <source>
        <dbReference type="Proteomes" id="UP001595975"/>
    </source>
</evidence>
<evidence type="ECO:0000256" key="1">
    <source>
        <dbReference type="ARBA" id="ARBA00007118"/>
    </source>
</evidence>
<feature type="domain" description="Nitroreductase" evidence="4">
    <location>
        <begin position="22"/>
        <end position="205"/>
    </location>
</feature>